<comment type="similarity">
    <text evidence="2">Belongs to the SusD family.</text>
</comment>
<dbReference type="SUPFAM" id="SSF48452">
    <property type="entry name" value="TPR-like"/>
    <property type="match status" value="1"/>
</dbReference>
<gene>
    <name evidence="9" type="ORF">FSB75_00550</name>
</gene>
<proteinExistence type="inferred from homology"/>
<dbReference type="Proteomes" id="UP000321204">
    <property type="component" value="Chromosome"/>
</dbReference>
<evidence type="ECO:0000313" key="9">
    <source>
        <dbReference type="EMBL" id="QEC54447.1"/>
    </source>
</evidence>
<dbReference type="InterPro" id="IPR012944">
    <property type="entry name" value="SusD_RagB_dom"/>
</dbReference>
<dbReference type="CDD" id="cd08977">
    <property type="entry name" value="SusD"/>
    <property type="match status" value="1"/>
</dbReference>
<evidence type="ECO:0000256" key="1">
    <source>
        <dbReference type="ARBA" id="ARBA00004442"/>
    </source>
</evidence>
<evidence type="ECO:0000256" key="3">
    <source>
        <dbReference type="ARBA" id="ARBA00022729"/>
    </source>
</evidence>
<dbReference type="InterPro" id="IPR033985">
    <property type="entry name" value="SusD-like_N"/>
</dbReference>
<evidence type="ECO:0000259" key="7">
    <source>
        <dbReference type="Pfam" id="PF07980"/>
    </source>
</evidence>
<evidence type="ECO:0000256" key="5">
    <source>
        <dbReference type="ARBA" id="ARBA00023237"/>
    </source>
</evidence>
<dbReference type="Gene3D" id="1.25.40.390">
    <property type="match status" value="1"/>
</dbReference>
<name>A0A5B8UCP6_9BACT</name>
<feature type="domain" description="SusD-like N-terminal" evidence="8">
    <location>
        <begin position="114"/>
        <end position="212"/>
    </location>
</feature>
<evidence type="ECO:0000256" key="6">
    <source>
        <dbReference type="SAM" id="SignalP"/>
    </source>
</evidence>
<dbReference type="RefSeq" id="WP_146781383.1">
    <property type="nucleotide sequence ID" value="NZ_BAABIO010000006.1"/>
</dbReference>
<evidence type="ECO:0000256" key="2">
    <source>
        <dbReference type="ARBA" id="ARBA00006275"/>
    </source>
</evidence>
<organism evidence="9 10">
    <name type="scientific">Flavisolibacter ginsenosidimutans</name>
    <dbReference type="NCBI Taxonomy" id="661481"/>
    <lineage>
        <taxon>Bacteria</taxon>
        <taxon>Pseudomonadati</taxon>
        <taxon>Bacteroidota</taxon>
        <taxon>Chitinophagia</taxon>
        <taxon>Chitinophagales</taxon>
        <taxon>Chitinophagaceae</taxon>
        <taxon>Flavisolibacter</taxon>
    </lineage>
</organism>
<feature type="chain" id="PRO_5022907087" evidence="6">
    <location>
        <begin position="22"/>
        <end position="606"/>
    </location>
</feature>
<dbReference type="Pfam" id="PF07980">
    <property type="entry name" value="SusD_RagB"/>
    <property type="match status" value="1"/>
</dbReference>
<keyword evidence="5" id="KW-0998">Cell outer membrane</keyword>
<dbReference type="EMBL" id="CP042433">
    <property type="protein sequence ID" value="QEC54447.1"/>
    <property type="molecule type" value="Genomic_DNA"/>
</dbReference>
<dbReference type="GO" id="GO:0009279">
    <property type="term" value="C:cell outer membrane"/>
    <property type="evidence" value="ECO:0007669"/>
    <property type="project" value="UniProtKB-SubCell"/>
</dbReference>
<reference evidence="9 10" key="1">
    <citation type="journal article" date="2015" name="Int. J. Syst. Evol. Microbiol.">
        <title>Flavisolibacter ginsenosidimutans sp. nov., with ginsenoside-converting activity isolated from soil used for cultivating ginseng.</title>
        <authorList>
            <person name="Zhao Y."/>
            <person name="Liu Q."/>
            <person name="Kang M.S."/>
            <person name="Jin F."/>
            <person name="Yu H."/>
            <person name="Im W.T."/>
        </authorList>
    </citation>
    <scope>NUCLEOTIDE SEQUENCE [LARGE SCALE GENOMIC DNA]</scope>
    <source>
        <strain evidence="9 10">Gsoil 636</strain>
    </source>
</reference>
<feature type="signal peptide" evidence="6">
    <location>
        <begin position="1"/>
        <end position="21"/>
    </location>
</feature>
<dbReference type="KEGG" id="fgg:FSB75_00550"/>
<evidence type="ECO:0000256" key="4">
    <source>
        <dbReference type="ARBA" id="ARBA00023136"/>
    </source>
</evidence>
<evidence type="ECO:0000259" key="8">
    <source>
        <dbReference type="Pfam" id="PF14322"/>
    </source>
</evidence>
<feature type="domain" description="RagB/SusD" evidence="7">
    <location>
        <begin position="330"/>
        <end position="606"/>
    </location>
</feature>
<sequence length="606" mass="66869">MKNLVIAIAACLVLASCTKNSGFLENKTTALDEAAVFSDSLRTIQFLNGIYAEGTFGNTDFAGIGFSFNKRRWETHGNQEQSVDDGEYSLSSATRPSVMFYQGTFSAANYGSSPPATDIWNTPYKNIRRCNLLLSHLESVPLSAAMKARIKGEVKCLRAWYYLQLLIIYGGVPNVGDNVYGIDDFINLPRQKFADLVSYLSNELDEAAKLLPTPGVPLASGGYDDFDYGRVTKGTAMGLKSRLLLYAASPLFNGGAIPAASAEQIPLVSYSSYDVKHWQDAADAALAVINSGYYSLYVNNSQPGAGFYLGFINRVNPENIFVVTRPNNKDFEGYYLPGTRGGANYTRATQNLVDAFPMKNGKAITDPTSGYNPANPYISRDPRFNYTIIFNGAKYQSNANTQDFVWTFTGTGQTGDAFSSGGNTGYFVRKMCDSTVTNSVGASPARNWPLMRYAEILLNYAEAINEVGQTALAYPKLQELRARAGIDAGSNGLYGMKSNMTQAEMRAFIQNERRIELAYEDQRWNDIRRWKIAMTLYNGGPTGFNQVMHPIRVGSSGSLTTGAGLSFTYQIENTIRQHTFRPEMYLLPIQDAEIRKMPAMLQNPGW</sequence>
<dbReference type="InterPro" id="IPR011990">
    <property type="entry name" value="TPR-like_helical_dom_sf"/>
</dbReference>
<dbReference type="OrthoDB" id="5694214at2"/>
<dbReference type="Pfam" id="PF14322">
    <property type="entry name" value="SusD-like_3"/>
    <property type="match status" value="1"/>
</dbReference>
<comment type="subcellular location">
    <subcellularLocation>
        <location evidence="1">Cell outer membrane</location>
    </subcellularLocation>
</comment>
<protein>
    <submittedName>
        <fullName evidence="9">RagB/SusD family nutrient uptake outer membrane protein</fullName>
    </submittedName>
</protein>
<accession>A0A5B8UCP6</accession>
<evidence type="ECO:0000313" key="10">
    <source>
        <dbReference type="Proteomes" id="UP000321204"/>
    </source>
</evidence>
<keyword evidence="3 6" id="KW-0732">Signal</keyword>
<dbReference type="PROSITE" id="PS51257">
    <property type="entry name" value="PROKAR_LIPOPROTEIN"/>
    <property type="match status" value="1"/>
</dbReference>
<keyword evidence="10" id="KW-1185">Reference proteome</keyword>
<keyword evidence="4" id="KW-0472">Membrane</keyword>
<dbReference type="AlphaFoldDB" id="A0A5B8UCP6"/>